<reference evidence="1" key="1">
    <citation type="submission" date="2020-07" db="EMBL/GenBank/DDBJ databases">
        <authorList>
            <person name="Lin J."/>
        </authorList>
    </citation>
    <scope>NUCLEOTIDE SEQUENCE</scope>
</reference>
<evidence type="ECO:0000313" key="1">
    <source>
        <dbReference type="EMBL" id="CAD1829660.1"/>
    </source>
</evidence>
<dbReference type="InterPro" id="IPR053729">
    <property type="entry name" value="MAD2L1BP_domain_sf"/>
</dbReference>
<dbReference type="InterPro" id="IPR009511">
    <property type="entry name" value="MAD1/Cdc20-bound-Mad2-bd"/>
</dbReference>
<sequence>MESTDEGGGGGELGLGLGFAEIGAVAEGLGRSEVFHIVKEVIGFVLYMHHQIPSVLQSLENEFLALKEEFKIWYVDSGTMPTETKASDQRKHNMRKREVKQGIKRQEKLMNGISSFLSALQDALDELPSIQGVTLVLGGSLARPLHVYDMLFSNGRFDSGSAKECTKSKVAQTLSRKAIRALISSGAGSTSTGSPCKLFLLMKCPCTFNLPLHFLPKREFHYTKKVVPFRLHIKCKAKDKAMNDQHSNTISSSCCMSESAQTEDIWFQCRHTVKGLACKAPTEC</sequence>
<dbReference type="EMBL" id="LR862130">
    <property type="protein sequence ID" value="CAD1829660.1"/>
    <property type="molecule type" value="Genomic_DNA"/>
</dbReference>
<organism evidence="1">
    <name type="scientific">Ananas comosus var. bracteatus</name>
    <name type="common">red pineapple</name>
    <dbReference type="NCBI Taxonomy" id="296719"/>
    <lineage>
        <taxon>Eukaryota</taxon>
        <taxon>Viridiplantae</taxon>
        <taxon>Streptophyta</taxon>
        <taxon>Embryophyta</taxon>
        <taxon>Tracheophyta</taxon>
        <taxon>Spermatophyta</taxon>
        <taxon>Magnoliopsida</taxon>
        <taxon>Liliopsida</taxon>
        <taxon>Poales</taxon>
        <taxon>Bromeliaceae</taxon>
        <taxon>Bromelioideae</taxon>
        <taxon>Ananas</taxon>
    </lineage>
</organism>
<name>A0A6V7PFK2_ANACO</name>
<protein>
    <submittedName>
        <fullName evidence="1">Uncharacterized protein</fullName>
    </submittedName>
</protein>
<dbReference type="PANTHER" id="PTHR15681:SF1">
    <property type="entry name" value="MAD2L1-BINDING PROTEIN"/>
    <property type="match status" value="1"/>
</dbReference>
<gene>
    <name evidence="1" type="ORF">CB5_LOCUS12871</name>
</gene>
<dbReference type="PANTHER" id="PTHR15681">
    <property type="entry name" value="MAD2L1-BINDING PROTEIN"/>
    <property type="match status" value="1"/>
</dbReference>
<dbReference type="GO" id="GO:0005634">
    <property type="term" value="C:nucleus"/>
    <property type="evidence" value="ECO:0007669"/>
    <property type="project" value="InterPro"/>
</dbReference>
<dbReference type="AlphaFoldDB" id="A0A6V7PFK2"/>
<dbReference type="GO" id="GO:0007096">
    <property type="term" value="P:regulation of exit from mitosis"/>
    <property type="evidence" value="ECO:0007669"/>
    <property type="project" value="InterPro"/>
</dbReference>
<dbReference type="Gene3D" id="3.30.900.20">
    <property type="match status" value="1"/>
</dbReference>
<accession>A0A6V7PFK2</accession>
<proteinExistence type="predicted"/>